<organism evidence="4 5">
    <name type="scientific">Handroanthus impetiginosus</name>
    <dbReference type="NCBI Taxonomy" id="429701"/>
    <lineage>
        <taxon>Eukaryota</taxon>
        <taxon>Viridiplantae</taxon>
        <taxon>Streptophyta</taxon>
        <taxon>Embryophyta</taxon>
        <taxon>Tracheophyta</taxon>
        <taxon>Spermatophyta</taxon>
        <taxon>Magnoliopsida</taxon>
        <taxon>eudicotyledons</taxon>
        <taxon>Gunneridae</taxon>
        <taxon>Pentapetalae</taxon>
        <taxon>asterids</taxon>
        <taxon>lamiids</taxon>
        <taxon>Lamiales</taxon>
        <taxon>Bignoniaceae</taxon>
        <taxon>Crescentiina</taxon>
        <taxon>Tabebuia alliance</taxon>
        <taxon>Handroanthus</taxon>
    </lineage>
</organism>
<dbReference type="PROSITE" id="PS50157">
    <property type="entry name" value="ZINC_FINGER_C2H2_2"/>
    <property type="match status" value="2"/>
</dbReference>
<dbReference type="STRING" id="429701.A0A2G9H760"/>
<feature type="compositionally biased region" description="Basic and acidic residues" evidence="2">
    <location>
        <begin position="36"/>
        <end position="47"/>
    </location>
</feature>
<dbReference type="OrthoDB" id="9411774at2759"/>
<evidence type="ECO:0000256" key="2">
    <source>
        <dbReference type="SAM" id="MobiDB-lite"/>
    </source>
</evidence>
<keyword evidence="1" id="KW-0863">Zinc-finger</keyword>
<dbReference type="InterPro" id="IPR036236">
    <property type="entry name" value="Znf_C2H2_sf"/>
</dbReference>
<keyword evidence="1" id="KW-0479">Metal-binding</keyword>
<dbReference type="PROSITE" id="PS00028">
    <property type="entry name" value="ZINC_FINGER_C2H2_1"/>
    <property type="match status" value="2"/>
</dbReference>
<keyword evidence="1" id="KW-0862">Zinc</keyword>
<feature type="domain" description="C2H2-type" evidence="3">
    <location>
        <begin position="69"/>
        <end position="96"/>
    </location>
</feature>
<dbReference type="SUPFAM" id="SSF57667">
    <property type="entry name" value="beta-beta-alpha zinc fingers"/>
    <property type="match status" value="1"/>
</dbReference>
<proteinExistence type="predicted"/>
<accession>A0A2G9H760</accession>
<dbReference type="GO" id="GO:0006355">
    <property type="term" value="P:regulation of DNA-templated transcription"/>
    <property type="evidence" value="ECO:0007669"/>
    <property type="project" value="InterPro"/>
</dbReference>
<comment type="caution">
    <text evidence="4">The sequence shown here is derived from an EMBL/GenBank/DDBJ whole genome shotgun (WGS) entry which is preliminary data.</text>
</comment>
<dbReference type="Gene3D" id="3.30.160.60">
    <property type="entry name" value="Classic Zinc Finger"/>
    <property type="match status" value="1"/>
</dbReference>
<gene>
    <name evidence="4" type="ORF">CDL12_14017</name>
</gene>
<sequence>MRSHYATLPLPPKTPQREELNEPPADSTSSLLSEDLSEKESASDHKPLVSVEEEDVALCLIMLSKEKVYQCEKCEKVFKSSQGLRSHKTSHYKKKMKNSLFDQIQIHKNELKKMKIVEGKVNECPFCGKIFGSAQALGGHKRSHYLISNFGAHKCFGS</sequence>
<dbReference type="PANTHER" id="PTHR46326:SF8">
    <property type="entry name" value="C2H2-LIKE ZINC FINGER PROTEIN"/>
    <property type="match status" value="1"/>
</dbReference>
<feature type="region of interest" description="Disordered" evidence="2">
    <location>
        <begin position="1"/>
        <end position="48"/>
    </location>
</feature>
<keyword evidence="5" id="KW-1185">Reference proteome</keyword>
<dbReference type="GO" id="GO:0008270">
    <property type="term" value="F:zinc ion binding"/>
    <property type="evidence" value="ECO:0007669"/>
    <property type="project" value="UniProtKB-KW"/>
</dbReference>
<feature type="domain" description="C2H2-type" evidence="3">
    <location>
        <begin position="122"/>
        <end position="144"/>
    </location>
</feature>
<dbReference type="InterPro" id="IPR044303">
    <property type="entry name" value="ZAT1/4/9"/>
</dbReference>
<name>A0A2G9H760_9LAMI</name>
<evidence type="ECO:0000313" key="5">
    <source>
        <dbReference type="Proteomes" id="UP000231279"/>
    </source>
</evidence>
<dbReference type="PANTHER" id="PTHR46326">
    <property type="entry name" value="ZINC FINGER PROTEIN ZAT1-RELATED"/>
    <property type="match status" value="1"/>
</dbReference>
<evidence type="ECO:0000256" key="1">
    <source>
        <dbReference type="PROSITE-ProRule" id="PRU00042"/>
    </source>
</evidence>
<dbReference type="AlphaFoldDB" id="A0A2G9H760"/>
<evidence type="ECO:0000259" key="3">
    <source>
        <dbReference type="PROSITE" id="PS50157"/>
    </source>
</evidence>
<dbReference type="Pfam" id="PF13912">
    <property type="entry name" value="zf-C2H2_6"/>
    <property type="match status" value="2"/>
</dbReference>
<dbReference type="SMART" id="SM00355">
    <property type="entry name" value="ZnF_C2H2"/>
    <property type="match status" value="2"/>
</dbReference>
<protein>
    <recommendedName>
        <fullName evidence="3">C2H2-type domain-containing protein</fullName>
    </recommendedName>
</protein>
<dbReference type="EMBL" id="NKXS01002493">
    <property type="protein sequence ID" value="PIN13351.1"/>
    <property type="molecule type" value="Genomic_DNA"/>
</dbReference>
<dbReference type="Proteomes" id="UP000231279">
    <property type="component" value="Unassembled WGS sequence"/>
</dbReference>
<dbReference type="InterPro" id="IPR013087">
    <property type="entry name" value="Znf_C2H2_type"/>
</dbReference>
<reference evidence="5" key="1">
    <citation type="journal article" date="2018" name="Gigascience">
        <title>Genome assembly of the Pink Ipe (Handroanthus impetiginosus, Bignoniaceae), a highly valued, ecologically keystone Neotropical timber forest tree.</title>
        <authorList>
            <person name="Silva-Junior O.B."/>
            <person name="Grattapaglia D."/>
            <person name="Novaes E."/>
            <person name="Collevatti R.G."/>
        </authorList>
    </citation>
    <scope>NUCLEOTIDE SEQUENCE [LARGE SCALE GENOMIC DNA]</scope>
    <source>
        <strain evidence="5">cv. UFG-1</strain>
    </source>
</reference>
<evidence type="ECO:0000313" key="4">
    <source>
        <dbReference type="EMBL" id="PIN13351.1"/>
    </source>
</evidence>